<accession>A0A9P6KAG7</accession>
<name>A0A9P6KAG7_9FUNG</name>
<proteinExistence type="predicted"/>
<reference evidence="2" key="1">
    <citation type="journal article" date="2020" name="Fungal Divers.">
        <title>Resolving the Mortierellaceae phylogeny through synthesis of multi-gene phylogenetics and phylogenomics.</title>
        <authorList>
            <person name="Vandepol N."/>
            <person name="Liber J."/>
            <person name="Desiro A."/>
            <person name="Na H."/>
            <person name="Kennedy M."/>
            <person name="Barry K."/>
            <person name="Grigoriev I.V."/>
            <person name="Miller A.N."/>
            <person name="O'Donnell K."/>
            <person name="Stajich J.E."/>
            <person name="Bonito G."/>
        </authorList>
    </citation>
    <scope>NUCLEOTIDE SEQUENCE</scope>
    <source>
        <strain evidence="2">KOD1015</strain>
    </source>
</reference>
<dbReference type="AlphaFoldDB" id="A0A9P6KAG7"/>
<sequence length="149" mass="16200">MGTAQSSSRPGSKESSSSPSSLRYGSRNNSRSTLDSPLAQSHSASASPPPSRNNTSLHKALSRRRSSNPAGSSHGLSKNAESMSIHSTNSKTSSNNHNASNHHHYHSDSGALHSHQEEGDFDCRWVNGRRYHNTSSLYMLPNDTEEVDR</sequence>
<feature type="compositionally biased region" description="Low complexity" evidence="1">
    <location>
        <begin position="1"/>
        <end position="26"/>
    </location>
</feature>
<dbReference type="Proteomes" id="UP000780801">
    <property type="component" value="Unassembled WGS sequence"/>
</dbReference>
<dbReference type="EMBL" id="JAABOA010004568">
    <property type="protein sequence ID" value="KAF9577645.1"/>
    <property type="molecule type" value="Genomic_DNA"/>
</dbReference>
<protein>
    <submittedName>
        <fullName evidence="2">Uncharacterized protein</fullName>
    </submittedName>
</protein>
<comment type="caution">
    <text evidence="2">The sequence shown here is derived from an EMBL/GenBank/DDBJ whole genome shotgun (WGS) entry which is preliminary data.</text>
</comment>
<dbReference type="OrthoDB" id="2430788at2759"/>
<evidence type="ECO:0000313" key="3">
    <source>
        <dbReference type="Proteomes" id="UP000780801"/>
    </source>
</evidence>
<evidence type="ECO:0000256" key="1">
    <source>
        <dbReference type="SAM" id="MobiDB-lite"/>
    </source>
</evidence>
<feature type="compositionally biased region" description="Polar residues" evidence="1">
    <location>
        <begin position="67"/>
        <end position="81"/>
    </location>
</feature>
<keyword evidence="3" id="KW-1185">Reference proteome</keyword>
<organism evidence="2 3">
    <name type="scientific">Lunasporangiospora selenospora</name>
    <dbReference type="NCBI Taxonomy" id="979761"/>
    <lineage>
        <taxon>Eukaryota</taxon>
        <taxon>Fungi</taxon>
        <taxon>Fungi incertae sedis</taxon>
        <taxon>Mucoromycota</taxon>
        <taxon>Mortierellomycotina</taxon>
        <taxon>Mortierellomycetes</taxon>
        <taxon>Mortierellales</taxon>
        <taxon>Mortierellaceae</taxon>
        <taxon>Lunasporangiospora</taxon>
    </lineage>
</organism>
<feature type="compositionally biased region" description="Low complexity" evidence="1">
    <location>
        <begin position="82"/>
        <end position="99"/>
    </location>
</feature>
<gene>
    <name evidence="2" type="ORF">BGW38_007018</name>
</gene>
<evidence type="ECO:0000313" key="2">
    <source>
        <dbReference type="EMBL" id="KAF9577645.1"/>
    </source>
</evidence>
<feature type="region of interest" description="Disordered" evidence="1">
    <location>
        <begin position="1"/>
        <end position="117"/>
    </location>
</feature>
<feature type="compositionally biased region" description="Low complexity" evidence="1">
    <location>
        <begin position="36"/>
        <end position="46"/>
    </location>
</feature>